<dbReference type="EMBL" id="BAAAUG010000270">
    <property type="protein sequence ID" value="GAA3155083.1"/>
    <property type="molecule type" value="Genomic_DNA"/>
</dbReference>
<sequence length="132" mass="14638">MMMVSFEDRRYVVSMLGANANWVRNVRAASGKAVIRRGRDFDVRLHELPVESRAPIMKQYLRAAPGARPHVPVDPDAPLDRFEHIAADFPVFEVSGLPVDSPAAGRTRATQDGELRQHDSGKHHGGAGQLFR</sequence>
<dbReference type="Gene3D" id="2.30.110.10">
    <property type="entry name" value="Electron Transport, Fmn-binding Protein, Chain A"/>
    <property type="match status" value="1"/>
</dbReference>
<feature type="region of interest" description="Disordered" evidence="1">
    <location>
        <begin position="98"/>
        <end position="132"/>
    </location>
</feature>
<dbReference type="InterPro" id="IPR012349">
    <property type="entry name" value="Split_barrel_FMN-bd"/>
</dbReference>
<organism evidence="2 3">
    <name type="scientific">Streptomyces rectiviolaceus</name>
    <dbReference type="NCBI Taxonomy" id="332591"/>
    <lineage>
        <taxon>Bacteria</taxon>
        <taxon>Bacillati</taxon>
        <taxon>Actinomycetota</taxon>
        <taxon>Actinomycetes</taxon>
        <taxon>Kitasatosporales</taxon>
        <taxon>Streptomycetaceae</taxon>
        <taxon>Streptomyces</taxon>
    </lineage>
</organism>
<dbReference type="Proteomes" id="UP001501637">
    <property type="component" value="Unassembled WGS sequence"/>
</dbReference>
<evidence type="ECO:0000313" key="2">
    <source>
        <dbReference type="EMBL" id="GAA3155083.1"/>
    </source>
</evidence>
<protein>
    <recommendedName>
        <fullName evidence="4">Nitroreductase family deazaflavin-dependent oxidoreductase</fullName>
    </recommendedName>
</protein>
<feature type="compositionally biased region" description="Basic and acidic residues" evidence="1">
    <location>
        <begin position="109"/>
        <end position="122"/>
    </location>
</feature>
<name>A0ABP6NQ00_9ACTN</name>
<evidence type="ECO:0000256" key="1">
    <source>
        <dbReference type="SAM" id="MobiDB-lite"/>
    </source>
</evidence>
<evidence type="ECO:0008006" key="4">
    <source>
        <dbReference type="Google" id="ProtNLM"/>
    </source>
</evidence>
<reference evidence="3" key="1">
    <citation type="journal article" date="2019" name="Int. J. Syst. Evol. Microbiol.">
        <title>The Global Catalogue of Microorganisms (GCM) 10K type strain sequencing project: providing services to taxonomists for standard genome sequencing and annotation.</title>
        <authorList>
            <consortium name="The Broad Institute Genomics Platform"/>
            <consortium name="The Broad Institute Genome Sequencing Center for Infectious Disease"/>
            <person name="Wu L."/>
            <person name="Ma J."/>
        </authorList>
    </citation>
    <scope>NUCLEOTIDE SEQUENCE [LARGE SCALE GENOMIC DNA]</scope>
    <source>
        <strain evidence="3">JCM 9092</strain>
    </source>
</reference>
<accession>A0ABP6NQ00</accession>
<proteinExistence type="predicted"/>
<comment type="caution">
    <text evidence="2">The sequence shown here is derived from an EMBL/GenBank/DDBJ whole genome shotgun (WGS) entry which is preliminary data.</text>
</comment>
<keyword evidence="3" id="KW-1185">Reference proteome</keyword>
<gene>
    <name evidence="2" type="ORF">GCM10010449_84860</name>
</gene>
<evidence type="ECO:0000313" key="3">
    <source>
        <dbReference type="Proteomes" id="UP001501637"/>
    </source>
</evidence>